<reference evidence="1 2" key="1">
    <citation type="submission" date="2018-08" db="EMBL/GenBank/DDBJ databases">
        <title>Genomic Encyclopedia of Archaeal and Bacterial Type Strains, Phase II (KMG-II): from individual species to whole genera.</title>
        <authorList>
            <person name="Goeker M."/>
        </authorList>
    </citation>
    <scope>NUCLEOTIDE SEQUENCE [LARGE SCALE GENOMIC DNA]</scope>
    <source>
        <strain evidence="1 2">DSM 15986</strain>
    </source>
</reference>
<keyword evidence="2" id="KW-1185">Reference proteome</keyword>
<accession>A0A3E0D7G1</accession>
<dbReference type="RefSeq" id="WP_086543940.1">
    <property type="nucleotide sequence ID" value="NZ_MSSW01000100.1"/>
</dbReference>
<organism evidence="1 2">
    <name type="scientific">Algoriphagus antarcticus</name>
    <dbReference type="NCBI Taxonomy" id="238540"/>
    <lineage>
        <taxon>Bacteria</taxon>
        <taxon>Pseudomonadati</taxon>
        <taxon>Bacteroidota</taxon>
        <taxon>Cytophagia</taxon>
        <taxon>Cytophagales</taxon>
        <taxon>Cyclobacteriaceae</taxon>
        <taxon>Algoriphagus</taxon>
    </lineage>
</organism>
<sequence>MGNTKNLEDFRLNKYLAPHLAWQKYGPDKAVEMSYSIYAIHAFYSTMEDIKDLEQQDSFVNNGRRSNVSIALWFLALESFINCICKIICLRQDQNFTKDLRTKSIGKRLGFLFNTFEVEGEAMRKSGLISRVNEFMQFRNEIFHDRNIGEDIHFHKTNFSPRPFFSNQVDVFQSLLIFIEVSYGLRYVINGLDLMANVSIGKSELLIFEKLDKLYNTFLKSFLIQVLAKHELTTSLNLDIEHYYQPAPYSNTFFEIGEVLPVFQNQQQSDFIYPLNKGKTAIGTGLYAGLIAASGKPNGHYDSMNFILDWPKMYSDSQEIRKNR</sequence>
<comment type="caution">
    <text evidence="1">The sequence shown here is derived from an EMBL/GenBank/DDBJ whole genome shotgun (WGS) entry which is preliminary data.</text>
</comment>
<dbReference type="AlphaFoldDB" id="A0A3E0D7G1"/>
<proteinExistence type="predicted"/>
<dbReference type="Proteomes" id="UP000256405">
    <property type="component" value="Unassembled WGS sequence"/>
</dbReference>
<dbReference type="OrthoDB" id="1492911at2"/>
<name>A0A3E0D7G1_9BACT</name>
<gene>
    <name evidence="1" type="ORF">C8N25_1438</name>
</gene>
<protein>
    <submittedName>
        <fullName evidence="1">Uncharacterized protein</fullName>
    </submittedName>
</protein>
<evidence type="ECO:0000313" key="1">
    <source>
        <dbReference type="EMBL" id="REG77508.1"/>
    </source>
</evidence>
<evidence type="ECO:0000313" key="2">
    <source>
        <dbReference type="Proteomes" id="UP000256405"/>
    </source>
</evidence>
<dbReference type="EMBL" id="QUNF01000043">
    <property type="protein sequence ID" value="REG77508.1"/>
    <property type="molecule type" value="Genomic_DNA"/>
</dbReference>